<evidence type="ECO:0000256" key="2">
    <source>
        <dbReference type="ARBA" id="ARBA00022723"/>
    </source>
</evidence>
<keyword evidence="4" id="KW-0862">Zinc</keyword>
<keyword evidence="6" id="KW-0238">DNA-binding</keyword>
<dbReference type="GO" id="GO:0000978">
    <property type="term" value="F:RNA polymerase II cis-regulatory region sequence-specific DNA binding"/>
    <property type="evidence" value="ECO:0007669"/>
    <property type="project" value="TreeGrafter"/>
</dbReference>
<keyword evidence="7" id="KW-1185">Reference proteome</keyword>
<keyword evidence="2" id="KW-0479">Metal-binding</keyword>
<evidence type="ECO:0000313" key="7">
    <source>
        <dbReference type="Proteomes" id="UP001054945"/>
    </source>
</evidence>
<dbReference type="Proteomes" id="UP001054945">
    <property type="component" value="Unassembled WGS sequence"/>
</dbReference>
<feature type="region of interest" description="Disordered" evidence="5">
    <location>
        <begin position="24"/>
        <end position="53"/>
    </location>
</feature>
<evidence type="ECO:0000313" key="6">
    <source>
        <dbReference type="EMBL" id="GIY95107.1"/>
    </source>
</evidence>
<name>A0AAV4XIX9_CAEEX</name>
<evidence type="ECO:0000256" key="4">
    <source>
        <dbReference type="ARBA" id="ARBA00022833"/>
    </source>
</evidence>
<evidence type="ECO:0000256" key="1">
    <source>
        <dbReference type="ARBA" id="ARBA00004123"/>
    </source>
</evidence>
<sequence length="82" mass="9069">MQSDKHINNVQELQNGNIQAEHVMQSQPLAPPVSMPSSPVVEAAAKKPVSTSKPKATWRCDVCNYETNVARNLRIHMTSEKA</sequence>
<dbReference type="PANTHER" id="PTHR45891">
    <property type="entry name" value="ZINC FINGER HOMEOBOX PROTEIN"/>
    <property type="match status" value="1"/>
</dbReference>
<evidence type="ECO:0000256" key="5">
    <source>
        <dbReference type="SAM" id="MobiDB-lite"/>
    </source>
</evidence>
<evidence type="ECO:0000256" key="3">
    <source>
        <dbReference type="ARBA" id="ARBA00022737"/>
    </source>
</evidence>
<dbReference type="InterPro" id="IPR051968">
    <property type="entry name" value="ZnFinger_Homeobox_TR"/>
</dbReference>
<organism evidence="6 7">
    <name type="scientific">Caerostris extrusa</name>
    <name type="common">Bark spider</name>
    <name type="synonym">Caerostris bankana</name>
    <dbReference type="NCBI Taxonomy" id="172846"/>
    <lineage>
        <taxon>Eukaryota</taxon>
        <taxon>Metazoa</taxon>
        <taxon>Ecdysozoa</taxon>
        <taxon>Arthropoda</taxon>
        <taxon>Chelicerata</taxon>
        <taxon>Arachnida</taxon>
        <taxon>Araneae</taxon>
        <taxon>Araneomorphae</taxon>
        <taxon>Entelegynae</taxon>
        <taxon>Araneoidea</taxon>
        <taxon>Araneidae</taxon>
        <taxon>Caerostris</taxon>
    </lineage>
</organism>
<gene>
    <name evidence="6" type="primary">ZFHX3</name>
    <name evidence="6" type="ORF">CEXT_409931</name>
</gene>
<dbReference type="GO" id="GO:0005634">
    <property type="term" value="C:nucleus"/>
    <property type="evidence" value="ECO:0007669"/>
    <property type="project" value="UniProtKB-SubCell"/>
</dbReference>
<keyword evidence="6" id="KW-0371">Homeobox</keyword>
<dbReference type="GO" id="GO:0000981">
    <property type="term" value="F:DNA-binding transcription factor activity, RNA polymerase II-specific"/>
    <property type="evidence" value="ECO:0007669"/>
    <property type="project" value="TreeGrafter"/>
</dbReference>
<comment type="caution">
    <text evidence="6">The sequence shown here is derived from an EMBL/GenBank/DDBJ whole genome shotgun (WGS) entry which is preliminary data.</text>
</comment>
<dbReference type="GO" id="GO:0046872">
    <property type="term" value="F:metal ion binding"/>
    <property type="evidence" value="ECO:0007669"/>
    <property type="project" value="UniProtKB-KW"/>
</dbReference>
<comment type="subcellular location">
    <subcellularLocation>
        <location evidence="1">Nucleus</location>
    </subcellularLocation>
</comment>
<dbReference type="PANTHER" id="PTHR45891:SF3">
    <property type="entry name" value="ZINC FINGER PROTEIN 2"/>
    <property type="match status" value="1"/>
</dbReference>
<dbReference type="AlphaFoldDB" id="A0AAV4XIX9"/>
<dbReference type="EMBL" id="BPLR01000483">
    <property type="protein sequence ID" value="GIY95107.1"/>
    <property type="molecule type" value="Genomic_DNA"/>
</dbReference>
<reference evidence="6 7" key="1">
    <citation type="submission" date="2021-06" db="EMBL/GenBank/DDBJ databases">
        <title>Caerostris extrusa draft genome.</title>
        <authorList>
            <person name="Kono N."/>
            <person name="Arakawa K."/>
        </authorList>
    </citation>
    <scope>NUCLEOTIDE SEQUENCE [LARGE SCALE GENOMIC DNA]</scope>
</reference>
<keyword evidence="3" id="KW-0677">Repeat</keyword>
<proteinExistence type="predicted"/>
<accession>A0AAV4XIX9</accession>
<protein>
    <submittedName>
        <fullName evidence="6">Zinc finger homeobox protein 3</fullName>
    </submittedName>
</protein>